<name>A0A6J5ME16_9CAUD</name>
<evidence type="ECO:0000313" key="2">
    <source>
        <dbReference type="EMBL" id="CAB4169309.1"/>
    </source>
</evidence>
<dbReference type="EMBL" id="LR797240">
    <property type="protein sequence ID" value="CAB4195297.1"/>
    <property type="molecule type" value="Genomic_DNA"/>
</dbReference>
<sequence length="70" mass="8177">MTTYHSNEKYLACCDSHYGVKKTLIVHTSYEDECGGQYKECFQCYFLQPIKDKILLKLSALKFNQSVEPF</sequence>
<protein>
    <submittedName>
        <fullName evidence="1">Uncharacterized protein</fullName>
    </submittedName>
</protein>
<proteinExistence type="predicted"/>
<organism evidence="1">
    <name type="scientific">uncultured Caudovirales phage</name>
    <dbReference type="NCBI Taxonomy" id="2100421"/>
    <lineage>
        <taxon>Viruses</taxon>
        <taxon>Duplodnaviria</taxon>
        <taxon>Heunggongvirae</taxon>
        <taxon>Uroviricota</taxon>
        <taxon>Caudoviricetes</taxon>
        <taxon>Peduoviridae</taxon>
        <taxon>Maltschvirus</taxon>
        <taxon>Maltschvirus maltsch</taxon>
    </lineage>
</organism>
<dbReference type="EMBL" id="LR796438">
    <property type="protein sequence ID" value="CAB4144928.1"/>
    <property type="molecule type" value="Genomic_DNA"/>
</dbReference>
<accession>A0A6J5ME16</accession>
<evidence type="ECO:0000313" key="3">
    <source>
        <dbReference type="EMBL" id="CAB4195297.1"/>
    </source>
</evidence>
<gene>
    <name evidence="3" type="ORF">UFOVP1296_4</name>
    <name evidence="1" type="ORF">UFOVP471_90</name>
    <name evidence="2" type="ORF">UFOVP890_4</name>
</gene>
<dbReference type="EMBL" id="LR796845">
    <property type="protein sequence ID" value="CAB4169309.1"/>
    <property type="molecule type" value="Genomic_DNA"/>
</dbReference>
<evidence type="ECO:0000313" key="1">
    <source>
        <dbReference type="EMBL" id="CAB4144928.1"/>
    </source>
</evidence>
<reference evidence="1" key="1">
    <citation type="submission" date="2020-04" db="EMBL/GenBank/DDBJ databases">
        <authorList>
            <person name="Chiriac C."/>
            <person name="Salcher M."/>
            <person name="Ghai R."/>
            <person name="Kavagutti S V."/>
        </authorList>
    </citation>
    <scope>NUCLEOTIDE SEQUENCE</scope>
</reference>